<dbReference type="PROSITE" id="PS51257">
    <property type="entry name" value="PROKAR_LIPOPROTEIN"/>
    <property type="match status" value="1"/>
</dbReference>
<evidence type="ECO:0000313" key="4">
    <source>
        <dbReference type="Proteomes" id="UP000441336"/>
    </source>
</evidence>
<evidence type="ECO:0000313" key="3">
    <source>
        <dbReference type="EMBL" id="MVN76211.1"/>
    </source>
</evidence>
<sequence>MRTPYLYLAFGLLLASSGSGFTACSKQDCAKPTSSKADCKSDSTKTKTTITKTGVS</sequence>
<feature type="region of interest" description="Disordered" evidence="1">
    <location>
        <begin position="28"/>
        <end position="56"/>
    </location>
</feature>
<keyword evidence="4" id="KW-1185">Reference proteome</keyword>
<evidence type="ECO:0000256" key="2">
    <source>
        <dbReference type="SAM" id="SignalP"/>
    </source>
</evidence>
<protein>
    <submittedName>
        <fullName evidence="3">Uncharacterized protein</fullName>
    </submittedName>
</protein>
<feature type="compositionally biased region" description="Low complexity" evidence="1">
    <location>
        <begin position="46"/>
        <end position="56"/>
    </location>
</feature>
<dbReference type="Proteomes" id="UP000441336">
    <property type="component" value="Unassembled WGS sequence"/>
</dbReference>
<name>A0A7K1TDG7_9BACT</name>
<feature type="chain" id="PRO_5029673602" evidence="2">
    <location>
        <begin position="23"/>
        <end position="56"/>
    </location>
</feature>
<accession>A0A7K1TDG7</accession>
<evidence type="ECO:0000256" key="1">
    <source>
        <dbReference type="SAM" id="MobiDB-lite"/>
    </source>
</evidence>
<feature type="signal peptide" evidence="2">
    <location>
        <begin position="1"/>
        <end position="22"/>
    </location>
</feature>
<dbReference type="RefSeq" id="WP_157563874.1">
    <property type="nucleotide sequence ID" value="NZ_WQKZ01000002.1"/>
</dbReference>
<dbReference type="AlphaFoldDB" id="A0A7K1TDG7"/>
<gene>
    <name evidence="3" type="ORF">GO988_07730</name>
</gene>
<comment type="caution">
    <text evidence="3">The sequence shown here is derived from an EMBL/GenBank/DDBJ whole genome shotgun (WGS) entry which is preliminary data.</text>
</comment>
<organism evidence="3 4">
    <name type="scientific">Hymenobacter ginkgonis</name>
    <dbReference type="NCBI Taxonomy" id="2682976"/>
    <lineage>
        <taxon>Bacteria</taxon>
        <taxon>Pseudomonadati</taxon>
        <taxon>Bacteroidota</taxon>
        <taxon>Cytophagia</taxon>
        <taxon>Cytophagales</taxon>
        <taxon>Hymenobacteraceae</taxon>
        <taxon>Hymenobacter</taxon>
    </lineage>
</organism>
<proteinExistence type="predicted"/>
<dbReference type="EMBL" id="WQKZ01000002">
    <property type="protein sequence ID" value="MVN76211.1"/>
    <property type="molecule type" value="Genomic_DNA"/>
</dbReference>
<keyword evidence="2" id="KW-0732">Signal</keyword>
<reference evidence="3 4" key="1">
    <citation type="submission" date="2019-12" db="EMBL/GenBank/DDBJ databases">
        <title>Hymenobacter sp. HMF4947 Genome sequencing and assembly.</title>
        <authorList>
            <person name="Kang H."/>
            <person name="Cha I."/>
            <person name="Kim H."/>
            <person name="Joh K."/>
        </authorList>
    </citation>
    <scope>NUCLEOTIDE SEQUENCE [LARGE SCALE GENOMIC DNA]</scope>
    <source>
        <strain evidence="3 4">HMF4947</strain>
    </source>
</reference>